<dbReference type="EMBL" id="JAAFZH010000001">
    <property type="protein sequence ID" value="NDU93610.1"/>
    <property type="molecule type" value="Genomic_DNA"/>
</dbReference>
<accession>A0A6L9KZZ4</accession>
<protein>
    <submittedName>
        <fullName evidence="2">GNAT family N-acetyltransferase</fullName>
    </submittedName>
</protein>
<gene>
    <name evidence="2" type="ORF">GK108_01885</name>
</gene>
<dbReference type="RefSeq" id="WP_163941916.1">
    <property type="nucleotide sequence ID" value="NZ_JAAFZH010000001.1"/>
</dbReference>
<dbReference type="GO" id="GO:0016747">
    <property type="term" value="F:acyltransferase activity, transferring groups other than amino-acyl groups"/>
    <property type="evidence" value="ECO:0007669"/>
    <property type="project" value="InterPro"/>
</dbReference>
<proteinExistence type="predicted"/>
<dbReference type="Gene3D" id="3.40.630.30">
    <property type="match status" value="1"/>
</dbReference>
<dbReference type="InterPro" id="IPR000182">
    <property type="entry name" value="GNAT_dom"/>
</dbReference>
<dbReference type="SUPFAM" id="SSF55729">
    <property type="entry name" value="Acyl-CoA N-acyltransferases (Nat)"/>
    <property type="match status" value="1"/>
</dbReference>
<evidence type="ECO:0000313" key="2">
    <source>
        <dbReference type="EMBL" id="NDU93610.1"/>
    </source>
</evidence>
<reference evidence="2 3" key="1">
    <citation type="submission" date="2020-02" db="EMBL/GenBank/DDBJ databases">
        <title>Draft genome sequence of two Spirosoma agri KCTC 52727 and Spirosoma terrae KCTC 52035.</title>
        <authorList>
            <person name="Rojas J."/>
            <person name="Ambika Manirajan B."/>
            <person name="Suarez C."/>
            <person name="Ratering S."/>
            <person name="Schnell S."/>
        </authorList>
    </citation>
    <scope>NUCLEOTIDE SEQUENCE [LARGE SCALE GENOMIC DNA]</scope>
    <source>
        <strain evidence="2 3">KCTC 52035</strain>
    </source>
</reference>
<keyword evidence="2" id="KW-0808">Transferase</keyword>
<comment type="caution">
    <text evidence="2">The sequence shown here is derived from an EMBL/GenBank/DDBJ whole genome shotgun (WGS) entry which is preliminary data.</text>
</comment>
<dbReference type="AlphaFoldDB" id="A0A6L9KZZ4"/>
<keyword evidence="3" id="KW-1185">Reference proteome</keyword>
<evidence type="ECO:0000313" key="3">
    <source>
        <dbReference type="Proteomes" id="UP000474175"/>
    </source>
</evidence>
<organism evidence="2 3">
    <name type="scientific">Spirosoma terrae</name>
    <dbReference type="NCBI Taxonomy" id="1968276"/>
    <lineage>
        <taxon>Bacteria</taxon>
        <taxon>Pseudomonadati</taxon>
        <taxon>Bacteroidota</taxon>
        <taxon>Cytophagia</taxon>
        <taxon>Cytophagales</taxon>
        <taxon>Cytophagaceae</taxon>
        <taxon>Spirosoma</taxon>
    </lineage>
</organism>
<dbReference type="InterPro" id="IPR016181">
    <property type="entry name" value="Acyl_CoA_acyltransferase"/>
</dbReference>
<name>A0A6L9KZZ4_9BACT</name>
<dbReference type="Proteomes" id="UP000474175">
    <property type="component" value="Unassembled WGS sequence"/>
</dbReference>
<sequence>MNWQICDIQPSFLPALRQLYLETRIQTFTWIDPSIFQLNNFDTATQGEGLLIALIDGQPVGFISWWAPDDFVHNLYVDVNFARLGIGKALLSQCLTQIGRPATLKCLQQNQNALSFYRAQGWAIKSAGQSADGNYFLMALDQ</sequence>
<dbReference type="CDD" id="cd04301">
    <property type="entry name" value="NAT_SF"/>
    <property type="match status" value="1"/>
</dbReference>
<evidence type="ECO:0000259" key="1">
    <source>
        <dbReference type="PROSITE" id="PS51186"/>
    </source>
</evidence>
<feature type="domain" description="N-acetyltransferase" evidence="1">
    <location>
        <begin position="3"/>
        <end position="142"/>
    </location>
</feature>
<dbReference type="PROSITE" id="PS51186">
    <property type="entry name" value="GNAT"/>
    <property type="match status" value="1"/>
</dbReference>
<dbReference type="Pfam" id="PF00583">
    <property type="entry name" value="Acetyltransf_1"/>
    <property type="match status" value="1"/>
</dbReference>